<sequence length="283" mass="31807">MTVLQVNADIPAKASVLNCMQSGYCPCPRCKVKGLIYSMMPNNKDNVLGQRVGDSMQYSQFENEITTTKSYLEDLKTSQTLIKGAAEVCPKGPVAFTSLFVPECVTSDVMHTVYYGPIHDDLKCMLKDKILNQLFNNVIADVLWPSELSSRKLRSTSDINLYKASEWKNFILYIAVPVLSKFLLQSQNISANLRKQCENVLQGISALLLLMKDTVSEVDIGKSKELLKKWFDGQKDIFPHNPYTVKAHEFTHFPEQVRIHGPLQSSSCFAGENILNKISNMVT</sequence>
<accession>A0AC34FAY7</accession>
<evidence type="ECO:0000313" key="1">
    <source>
        <dbReference type="Proteomes" id="UP000887579"/>
    </source>
</evidence>
<dbReference type="Proteomes" id="UP000887579">
    <property type="component" value="Unplaced"/>
</dbReference>
<organism evidence="1 2">
    <name type="scientific">Panagrolaimus sp. ES5</name>
    <dbReference type="NCBI Taxonomy" id="591445"/>
    <lineage>
        <taxon>Eukaryota</taxon>
        <taxon>Metazoa</taxon>
        <taxon>Ecdysozoa</taxon>
        <taxon>Nematoda</taxon>
        <taxon>Chromadorea</taxon>
        <taxon>Rhabditida</taxon>
        <taxon>Tylenchina</taxon>
        <taxon>Panagrolaimomorpha</taxon>
        <taxon>Panagrolaimoidea</taxon>
        <taxon>Panagrolaimidae</taxon>
        <taxon>Panagrolaimus</taxon>
    </lineage>
</organism>
<protein>
    <submittedName>
        <fullName evidence="2">Uncharacterized protein</fullName>
    </submittedName>
</protein>
<proteinExistence type="predicted"/>
<reference evidence="2" key="1">
    <citation type="submission" date="2022-11" db="UniProtKB">
        <authorList>
            <consortium name="WormBaseParasite"/>
        </authorList>
    </citation>
    <scope>IDENTIFICATION</scope>
</reference>
<dbReference type="WBParaSite" id="ES5_v2.g14246.t1">
    <property type="protein sequence ID" value="ES5_v2.g14246.t1"/>
    <property type="gene ID" value="ES5_v2.g14246"/>
</dbReference>
<evidence type="ECO:0000313" key="2">
    <source>
        <dbReference type="WBParaSite" id="ES5_v2.g14246.t1"/>
    </source>
</evidence>
<name>A0AC34FAY7_9BILA</name>